<evidence type="ECO:0000313" key="2">
    <source>
        <dbReference type="EMBL" id="MFD1674194.1"/>
    </source>
</evidence>
<dbReference type="EMBL" id="JBHUCX010000018">
    <property type="protein sequence ID" value="MFD1674194.1"/>
    <property type="molecule type" value="Genomic_DNA"/>
</dbReference>
<dbReference type="Proteomes" id="UP001597079">
    <property type="component" value="Unassembled WGS sequence"/>
</dbReference>
<feature type="transmembrane region" description="Helical" evidence="1">
    <location>
        <begin position="129"/>
        <end position="155"/>
    </location>
</feature>
<feature type="transmembrane region" description="Helical" evidence="1">
    <location>
        <begin position="58"/>
        <end position="75"/>
    </location>
</feature>
<reference evidence="3" key="1">
    <citation type="journal article" date="2019" name="Int. J. Syst. Evol. Microbiol.">
        <title>The Global Catalogue of Microorganisms (GCM) 10K type strain sequencing project: providing services to taxonomists for standard genome sequencing and annotation.</title>
        <authorList>
            <consortium name="The Broad Institute Genomics Platform"/>
            <consortium name="The Broad Institute Genome Sequencing Center for Infectious Disease"/>
            <person name="Wu L."/>
            <person name="Ma J."/>
        </authorList>
    </citation>
    <scope>NUCLEOTIDE SEQUENCE [LARGE SCALE GENOMIC DNA]</scope>
    <source>
        <strain evidence="3">CGMCC 1.12286</strain>
    </source>
</reference>
<keyword evidence="1" id="KW-0472">Membrane</keyword>
<proteinExistence type="predicted"/>
<keyword evidence="3" id="KW-1185">Reference proteome</keyword>
<name>A0ABW4JDN2_9BACL</name>
<organism evidence="2 3">
    <name type="scientific">Alicyclobacillus fodiniaquatilis</name>
    <dbReference type="NCBI Taxonomy" id="1661150"/>
    <lineage>
        <taxon>Bacteria</taxon>
        <taxon>Bacillati</taxon>
        <taxon>Bacillota</taxon>
        <taxon>Bacilli</taxon>
        <taxon>Bacillales</taxon>
        <taxon>Alicyclobacillaceae</taxon>
        <taxon>Alicyclobacillus</taxon>
    </lineage>
</organism>
<keyword evidence="1" id="KW-0812">Transmembrane</keyword>
<comment type="caution">
    <text evidence="2">The sequence shown here is derived from an EMBL/GenBank/DDBJ whole genome shotgun (WGS) entry which is preliminary data.</text>
</comment>
<dbReference type="RefSeq" id="WP_377942033.1">
    <property type="nucleotide sequence ID" value="NZ_JBHUCX010000018.1"/>
</dbReference>
<keyword evidence="1" id="KW-1133">Transmembrane helix</keyword>
<gene>
    <name evidence="2" type="ORF">ACFSB2_05635</name>
</gene>
<protein>
    <recommendedName>
        <fullName evidence="4">DUF1453 domain-containing protein</fullName>
    </recommendedName>
</protein>
<evidence type="ECO:0000313" key="3">
    <source>
        <dbReference type="Proteomes" id="UP001597079"/>
    </source>
</evidence>
<evidence type="ECO:0000256" key="1">
    <source>
        <dbReference type="SAM" id="Phobius"/>
    </source>
</evidence>
<feature type="transmembrane region" description="Helical" evidence="1">
    <location>
        <begin position="6"/>
        <end position="22"/>
    </location>
</feature>
<accession>A0ABW4JDN2</accession>
<feature type="transmembrane region" description="Helical" evidence="1">
    <location>
        <begin position="29"/>
        <end position="46"/>
    </location>
</feature>
<sequence length="164" mass="18439">MTSSTWIEIGVIAAIILLTQFGRRRVNPIRMALPFIILAFVGFKYLKTIPMSGNNVPVLLISAALGIVFGLLLLTSMRVGRDENGKFFTQSGILYLIIWLIAFGIRIGFIEVAEHYPQQFYQFMTTHHLSISVIGPAFIFMTIAMFLVRIIGVLLRMRSTAVSR</sequence>
<feature type="transmembrane region" description="Helical" evidence="1">
    <location>
        <begin position="87"/>
        <end position="109"/>
    </location>
</feature>
<evidence type="ECO:0008006" key="4">
    <source>
        <dbReference type="Google" id="ProtNLM"/>
    </source>
</evidence>